<keyword evidence="4" id="KW-1185">Reference proteome</keyword>
<accession>A0A6A5RFC5</accession>
<dbReference type="Proteomes" id="UP000800082">
    <property type="component" value="Unassembled WGS sequence"/>
</dbReference>
<gene>
    <name evidence="3" type="ORF">M421DRAFT_7383</name>
</gene>
<evidence type="ECO:0000313" key="3">
    <source>
        <dbReference type="EMBL" id="KAF1925878.1"/>
    </source>
</evidence>
<dbReference type="Pfam" id="PF01822">
    <property type="entry name" value="WSC"/>
    <property type="match status" value="1"/>
</dbReference>
<protein>
    <recommendedName>
        <fullName evidence="2">WSC domain-containing protein</fullName>
    </recommendedName>
</protein>
<organism evidence="3 4">
    <name type="scientific">Didymella exigua CBS 183.55</name>
    <dbReference type="NCBI Taxonomy" id="1150837"/>
    <lineage>
        <taxon>Eukaryota</taxon>
        <taxon>Fungi</taxon>
        <taxon>Dikarya</taxon>
        <taxon>Ascomycota</taxon>
        <taxon>Pezizomycotina</taxon>
        <taxon>Dothideomycetes</taxon>
        <taxon>Pleosporomycetidae</taxon>
        <taxon>Pleosporales</taxon>
        <taxon>Pleosporineae</taxon>
        <taxon>Didymellaceae</taxon>
        <taxon>Didymella</taxon>
    </lineage>
</organism>
<evidence type="ECO:0000256" key="1">
    <source>
        <dbReference type="SAM" id="MobiDB-lite"/>
    </source>
</evidence>
<dbReference type="PROSITE" id="PS51212">
    <property type="entry name" value="WSC"/>
    <property type="match status" value="1"/>
</dbReference>
<dbReference type="RefSeq" id="XP_033446130.1">
    <property type="nucleotide sequence ID" value="XM_033596990.1"/>
</dbReference>
<dbReference type="EMBL" id="ML978980">
    <property type="protein sequence ID" value="KAF1925878.1"/>
    <property type="molecule type" value="Genomic_DNA"/>
</dbReference>
<dbReference type="GeneID" id="54354657"/>
<feature type="compositionally biased region" description="Pro residues" evidence="1">
    <location>
        <begin position="1"/>
        <end position="28"/>
    </location>
</feature>
<dbReference type="OrthoDB" id="5985073at2759"/>
<feature type="non-terminal residue" evidence="3">
    <location>
        <position position="1"/>
    </location>
</feature>
<feature type="compositionally biased region" description="Low complexity" evidence="1">
    <location>
        <begin position="29"/>
        <end position="41"/>
    </location>
</feature>
<name>A0A6A5RFC5_9PLEO</name>
<feature type="domain" description="WSC" evidence="2">
    <location>
        <begin position="140"/>
        <end position="238"/>
    </location>
</feature>
<dbReference type="AlphaFoldDB" id="A0A6A5RFC5"/>
<proteinExistence type="predicted"/>
<reference evidence="3" key="1">
    <citation type="journal article" date="2020" name="Stud. Mycol.">
        <title>101 Dothideomycetes genomes: a test case for predicting lifestyles and emergence of pathogens.</title>
        <authorList>
            <person name="Haridas S."/>
            <person name="Albert R."/>
            <person name="Binder M."/>
            <person name="Bloem J."/>
            <person name="Labutti K."/>
            <person name="Salamov A."/>
            <person name="Andreopoulos B."/>
            <person name="Baker S."/>
            <person name="Barry K."/>
            <person name="Bills G."/>
            <person name="Bluhm B."/>
            <person name="Cannon C."/>
            <person name="Castanera R."/>
            <person name="Culley D."/>
            <person name="Daum C."/>
            <person name="Ezra D."/>
            <person name="Gonzalez J."/>
            <person name="Henrissat B."/>
            <person name="Kuo A."/>
            <person name="Liang C."/>
            <person name="Lipzen A."/>
            <person name="Lutzoni F."/>
            <person name="Magnuson J."/>
            <person name="Mondo S."/>
            <person name="Nolan M."/>
            <person name="Ohm R."/>
            <person name="Pangilinan J."/>
            <person name="Park H.-J."/>
            <person name="Ramirez L."/>
            <person name="Alfaro M."/>
            <person name="Sun H."/>
            <person name="Tritt A."/>
            <person name="Yoshinaga Y."/>
            <person name="Zwiers L.-H."/>
            <person name="Turgeon B."/>
            <person name="Goodwin S."/>
            <person name="Spatafora J."/>
            <person name="Crous P."/>
            <person name="Grigoriev I."/>
        </authorList>
    </citation>
    <scope>NUCLEOTIDE SEQUENCE</scope>
    <source>
        <strain evidence="3">CBS 183.55</strain>
    </source>
</reference>
<feature type="region of interest" description="Disordered" evidence="1">
    <location>
        <begin position="1"/>
        <end position="67"/>
    </location>
</feature>
<sequence>PLTPPGTTPPSTNPPGTTPPDTTPPGTNPPGTTSPGTTSPGTNPPGTTPPDTTAPGTTPPGANLPGTTPVDSILDILKPSDLGLLTSAPVAIAKAINDAAQHLSPNDPNLVTVYAAAPAPPNTTAPTPDTNATGPSLPGGIYAGGCFSASVFILNALQSGRQFSYAQDPVIENSGTKCFAQCNAAGFLYALTNSASCYCSNTAPTTPASRQTDCNLPCPRNLDQRCGGQGDPSSTDGGIYGNVFSSLAINLPNPQPPLQLVFSGLRAEHVCSSASRLVFFIVG</sequence>
<evidence type="ECO:0000313" key="4">
    <source>
        <dbReference type="Proteomes" id="UP000800082"/>
    </source>
</evidence>
<evidence type="ECO:0000259" key="2">
    <source>
        <dbReference type="PROSITE" id="PS51212"/>
    </source>
</evidence>
<dbReference type="InterPro" id="IPR002889">
    <property type="entry name" value="WSC_carb-bd"/>
</dbReference>
<feature type="compositionally biased region" description="Low complexity" evidence="1">
    <location>
        <begin position="49"/>
        <end position="67"/>
    </location>
</feature>